<keyword evidence="2" id="KW-1185">Reference proteome</keyword>
<reference evidence="1 2" key="1">
    <citation type="submission" date="2020-02" db="EMBL/GenBank/DDBJ databases">
        <title>Out from the shadows clarifying the taxonomy of the family Cryomorphaceae and related taxa by utilizing the GTDB taxonomic framework.</title>
        <authorList>
            <person name="Bowman J.P."/>
        </authorList>
    </citation>
    <scope>NUCLEOTIDE SEQUENCE [LARGE SCALE GENOMIC DNA]</scope>
    <source>
        <strain evidence="1 2">QSSC 1-22</strain>
    </source>
</reference>
<dbReference type="EMBL" id="JAAGVY010000063">
    <property type="protein sequence ID" value="NEN25620.1"/>
    <property type="molecule type" value="Genomic_DNA"/>
</dbReference>
<comment type="caution">
    <text evidence="1">The sequence shown here is derived from an EMBL/GenBank/DDBJ whole genome shotgun (WGS) entry which is preliminary data.</text>
</comment>
<sequence length="174" mass="19919">MSRSVPCTPTSNTWTNQYRLSEYWIPDSTTPIKTVLVNWVVCQDSAGNGWQDIPEFHQRVQMFFDSINDIFTSIPLKGYTLTCDPNATHVYDSRIRFELGQIYFFQNTDWYYLPGGQSEIPILNHLFNIDPSARGALNHIFTNGPFIGLGVYKHDVGGESIVRTTTFRLTPQKC</sequence>
<dbReference type="AlphaFoldDB" id="A0A7K3WVE2"/>
<proteinExistence type="predicted"/>
<organism evidence="1 2">
    <name type="scientific">Cryomorpha ignava</name>
    <dbReference type="NCBI Taxonomy" id="101383"/>
    <lineage>
        <taxon>Bacteria</taxon>
        <taxon>Pseudomonadati</taxon>
        <taxon>Bacteroidota</taxon>
        <taxon>Flavobacteriia</taxon>
        <taxon>Flavobacteriales</taxon>
        <taxon>Cryomorphaceae</taxon>
        <taxon>Cryomorpha</taxon>
    </lineage>
</organism>
<gene>
    <name evidence="1" type="ORF">G3O08_19180</name>
</gene>
<evidence type="ECO:0000313" key="1">
    <source>
        <dbReference type="EMBL" id="NEN25620.1"/>
    </source>
</evidence>
<dbReference type="Proteomes" id="UP000486602">
    <property type="component" value="Unassembled WGS sequence"/>
</dbReference>
<protein>
    <submittedName>
        <fullName evidence="1">Uncharacterized protein</fullName>
    </submittedName>
</protein>
<accession>A0A7K3WVE2</accession>
<evidence type="ECO:0000313" key="2">
    <source>
        <dbReference type="Proteomes" id="UP000486602"/>
    </source>
</evidence>
<name>A0A7K3WVE2_9FLAO</name>